<feature type="transmembrane region" description="Helical" evidence="4">
    <location>
        <begin position="40"/>
        <end position="60"/>
    </location>
</feature>
<feature type="transmembrane region" description="Helical" evidence="4">
    <location>
        <begin position="167"/>
        <end position="186"/>
    </location>
</feature>
<feature type="transmembrane region" description="Helical" evidence="4">
    <location>
        <begin position="6"/>
        <end position="28"/>
    </location>
</feature>
<keyword evidence="4" id="KW-0812">Transmembrane</keyword>
<protein>
    <recommendedName>
        <fullName evidence="5">HTH araC/xylS-type domain-containing protein</fullName>
    </recommendedName>
</protein>
<evidence type="ECO:0000256" key="1">
    <source>
        <dbReference type="ARBA" id="ARBA00023015"/>
    </source>
</evidence>
<keyword evidence="4" id="KW-1133">Transmembrane helix</keyword>
<feature type="transmembrane region" description="Helical" evidence="4">
    <location>
        <begin position="104"/>
        <end position="121"/>
    </location>
</feature>
<keyword evidence="4" id="KW-0472">Membrane</keyword>
<feature type="transmembrane region" description="Helical" evidence="4">
    <location>
        <begin position="127"/>
        <end position="155"/>
    </location>
</feature>
<feature type="domain" description="HTH araC/xylS-type" evidence="5">
    <location>
        <begin position="238"/>
        <end position="339"/>
    </location>
</feature>
<evidence type="ECO:0000259" key="5">
    <source>
        <dbReference type="PROSITE" id="PS01124"/>
    </source>
</evidence>
<evidence type="ECO:0000256" key="2">
    <source>
        <dbReference type="ARBA" id="ARBA00023125"/>
    </source>
</evidence>
<reference evidence="6 7" key="1">
    <citation type="submission" date="2014-12" db="EMBL/GenBank/DDBJ databases">
        <title>Draft Genome Sequence of Pseudoalteromonas luteoviolacea HI1.</title>
        <authorList>
            <person name="Asahina A.Y."/>
            <person name="Hadfield M.G."/>
        </authorList>
    </citation>
    <scope>NUCLEOTIDE SEQUENCE [LARGE SCALE GENOMIC DNA]</scope>
    <source>
        <strain evidence="6 7">HI1</strain>
    </source>
</reference>
<evidence type="ECO:0000313" key="6">
    <source>
        <dbReference type="EMBL" id="KID56269.1"/>
    </source>
</evidence>
<dbReference type="PANTHER" id="PTHR43280:SF29">
    <property type="entry name" value="ARAC-FAMILY TRANSCRIPTIONAL REGULATOR"/>
    <property type="match status" value="1"/>
</dbReference>
<sequence>MVFDSAYFWFVLSIVGAINTLFLSLYFFTFRGANLVNKLLAAFLFLTFIRICKSSSFFLYPEWTKTYLQLALTANFLSGPLHYSYIKQSFKIKTAKNINWKAHLLPPIGLAVIVGVTWPYTSFPALWNIHISTVIVYSWFAYLLASLISVYPVLINKSFDLSKDQNVLNAIIVLCTSIALFLAYIFTSYASYLIVVLCFIAPIYFNIIIIQSILKNKKPEKYASKKISQVTATPILTKLDKLMIEDELFKCPNLSLSLVAEKLNVSVPQLSQILNDNLGISFTSYINHHRVELAKTLLHENKKMSLKQVSELCGYNNQSTFYIAFKKFADTTPAKYRKSKQQETAKE</sequence>
<dbReference type="InterPro" id="IPR018062">
    <property type="entry name" value="HTH_AraC-typ_CS"/>
</dbReference>
<dbReference type="GO" id="GO:0043565">
    <property type="term" value="F:sequence-specific DNA binding"/>
    <property type="evidence" value="ECO:0007669"/>
    <property type="project" value="InterPro"/>
</dbReference>
<dbReference type="PROSITE" id="PS01124">
    <property type="entry name" value="HTH_ARAC_FAMILY_2"/>
    <property type="match status" value="1"/>
</dbReference>
<proteinExistence type="predicted"/>
<dbReference type="PROSITE" id="PS00041">
    <property type="entry name" value="HTH_ARAC_FAMILY_1"/>
    <property type="match status" value="1"/>
</dbReference>
<dbReference type="Gene3D" id="1.10.10.60">
    <property type="entry name" value="Homeodomain-like"/>
    <property type="match status" value="2"/>
</dbReference>
<evidence type="ECO:0000256" key="4">
    <source>
        <dbReference type="SAM" id="Phobius"/>
    </source>
</evidence>
<dbReference type="InterPro" id="IPR018060">
    <property type="entry name" value="HTH_AraC"/>
</dbReference>
<gene>
    <name evidence="6" type="ORF">JF50_18600</name>
</gene>
<evidence type="ECO:0000313" key="7">
    <source>
        <dbReference type="Proteomes" id="UP000031327"/>
    </source>
</evidence>
<dbReference type="InterPro" id="IPR009057">
    <property type="entry name" value="Homeodomain-like_sf"/>
</dbReference>
<dbReference type="GO" id="GO:0003700">
    <property type="term" value="F:DNA-binding transcription factor activity"/>
    <property type="evidence" value="ECO:0007669"/>
    <property type="project" value="InterPro"/>
</dbReference>
<name>A0A0C1MH67_9GAMM</name>
<comment type="caution">
    <text evidence="6">The sequence shown here is derived from an EMBL/GenBank/DDBJ whole genome shotgun (WGS) entry which is preliminary data.</text>
</comment>
<feature type="transmembrane region" description="Helical" evidence="4">
    <location>
        <begin position="192"/>
        <end position="214"/>
    </location>
</feature>
<feature type="transmembrane region" description="Helical" evidence="4">
    <location>
        <begin position="66"/>
        <end position="83"/>
    </location>
</feature>
<keyword evidence="1" id="KW-0805">Transcription regulation</keyword>
<dbReference type="Proteomes" id="UP000031327">
    <property type="component" value="Unassembled WGS sequence"/>
</dbReference>
<dbReference type="SMART" id="SM00342">
    <property type="entry name" value="HTH_ARAC"/>
    <property type="match status" value="1"/>
</dbReference>
<dbReference type="OrthoDB" id="6283866at2"/>
<dbReference type="Pfam" id="PF12833">
    <property type="entry name" value="HTH_18"/>
    <property type="match status" value="1"/>
</dbReference>
<dbReference type="SUPFAM" id="SSF46689">
    <property type="entry name" value="Homeodomain-like"/>
    <property type="match status" value="1"/>
</dbReference>
<dbReference type="AlphaFoldDB" id="A0A0C1MH67"/>
<keyword evidence="3" id="KW-0804">Transcription</keyword>
<dbReference type="PANTHER" id="PTHR43280">
    <property type="entry name" value="ARAC-FAMILY TRANSCRIPTIONAL REGULATOR"/>
    <property type="match status" value="1"/>
</dbReference>
<accession>A0A0C1MH67</accession>
<dbReference type="RefSeq" id="WP_039610842.1">
    <property type="nucleotide sequence ID" value="NZ_JWIC01000007.1"/>
</dbReference>
<keyword evidence="2" id="KW-0238">DNA-binding</keyword>
<organism evidence="6 7">
    <name type="scientific">Pseudoalteromonas luteoviolacea</name>
    <dbReference type="NCBI Taxonomy" id="43657"/>
    <lineage>
        <taxon>Bacteria</taxon>
        <taxon>Pseudomonadati</taxon>
        <taxon>Pseudomonadota</taxon>
        <taxon>Gammaproteobacteria</taxon>
        <taxon>Alteromonadales</taxon>
        <taxon>Pseudoalteromonadaceae</taxon>
        <taxon>Pseudoalteromonas</taxon>
    </lineage>
</organism>
<dbReference type="EMBL" id="JWIC01000007">
    <property type="protein sequence ID" value="KID56269.1"/>
    <property type="molecule type" value="Genomic_DNA"/>
</dbReference>
<evidence type="ECO:0000256" key="3">
    <source>
        <dbReference type="ARBA" id="ARBA00023163"/>
    </source>
</evidence>